<keyword evidence="4 9" id="KW-0812">Transmembrane</keyword>
<keyword evidence="8" id="KW-0325">Glycoprotein</keyword>
<protein>
    <recommendedName>
        <fullName evidence="10">Protein kinase domain-containing protein</fullName>
    </recommendedName>
</protein>
<evidence type="ECO:0000313" key="11">
    <source>
        <dbReference type="EMBL" id="GKU94280.1"/>
    </source>
</evidence>
<organism evidence="11 12">
    <name type="scientific">Rubroshorea leprosula</name>
    <dbReference type="NCBI Taxonomy" id="152421"/>
    <lineage>
        <taxon>Eukaryota</taxon>
        <taxon>Viridiplantae</taxon>
        <taxon>Streptophyta</taxon>
        <taxon>Embryophyta</taxon>
        <taxon>Tracheophyta</taxon>
        <taxon>Spermatophyta</taxon>
        <taxon>Magnoliopsida</taxon>
        <taxon>eudicotyledons</taxon>
        <taxon>Gunneridae</taxon>
        <taxon>Pentapetalae</taxon>
        <taxon>rosids</taxon>
        <taxon>malvids</taxon>
        <taxon>Malvales</taxon>
        <taxon>Dipterocarpaceae</taxon>
        <taxon>Rubroshorea</taxon>
    </lineage>
</organism>
<evidence type="ECO:0000256" key="2">
    <source>
        <dbReference type="ARBA" id="ARBA00009592"/>
    </source>
</evidence>
<feature type="transmembrane region" description="Helical" evidence="9">
    <location>
        <begin position="127"/>
        <end position="147"/>
    </location>
</feature>
<comment type="subcellular location">
    <subcellularLocation>
        <location evidence="1">Membrane</location>
        <topology evidence="1">Single-pass membrane protein</topology>
    </subcellularLocation>
</comment>
<keyword evidence="12" id="KW-1185">Reference proteome</keyword>
<dbReference type="Pfam" id="PF13855">
    <property type="entry name" value="LRR_8"/>
    <property type="match status" value="1"/>
</dbReference>
<evidence type="ECO:0000256" key="8">
    <source>
        <dbReference type="ARBA" id="ARBA00023180"/>
    </source>
</evidence>
<evidence type="ECO:0000313" key="12">
    <source>
        <dbReference type="Proteomes" id="UP001054252"/>
    </source>
</evidence>
<keyword evidence="3" id="KW-0433">Leucine-rich repeat</keyword>
<dbReference type="SUPFAM" id="SSF52058">
    <property type="entry name" value="L domain-like"/>
    <property type="match status" value="1"/>
</dbReference>
<reference evidence="11 12" key="1">
    <citation type="journal article" date="2021" name="Commun. Biol.">
        <title>The genome of Shorea leprosula (Dipterocarpaceae) highlights the ecological relevance of drought in aseasonal tropical rainforests.</title>
        <authorList>
            <person name="Ng K.K.S."/>
            <person name="Kobayashi M.J."/>
            <person name="Fawcett J.A."/>
            <person name="Hatakeyama M."/>
            <person name="Paape T."/>
            <person name="Ng C.H."/>
            <person name="Ang C.C."/>
            <person name="Tnah L.H."/>
            <person name="Lee C.T."/>
            <person name="Nishiyama T."/>
            <person name="Sese J."/>
            <person name="O'Brien M.J."/>
            <person name="Copetti D."/>
            <person name="Mohd Noor M.I."/>
            <person name="Ong R.C."/>
            <person name="Putra M."/>
            <person name="Sireger I.Z."/>
            <person name="Indrioko S."/>
            <person name="Kosugi Y."/>
            <person name="Izuno A."/>
            <person name="Isagi Y."/>
            <person name="Lee S.L."/>
            <person name="Shimizu K.K."/>
        </authorList>
    </citation>
    <scope>NUCLEOTIDE SEQUENCE [LARGE SCALE GENOMIC DNA]</scope>
    <source>
        <strain evidence="11">214</strain>
    </source>
</reference>
<keyword evidence="6 9" id="KW-1133">Transmembrane helix</keyword>
<dbReference type="SMART" id="SM00220">
    <property type="entry name" value="S_TKc"/>
    <property type="match status" value="1"/>
</dbReference>
<dbReference type="PROSITE" id="PS50011">
    <property type="entry name" value="PROTEIN_KINASE_DOM"/>
    <property type="match status" value="1"/>
</dbReference>
<evidence type="ECO:0000256" key="9">
    <source>
        <dbReference type="SAM" id="Phobius"/>
    </source>
</evidence>
<feature type="domain" description="Protein kinase" evidence="10">
    <location>
        <begin position="184"/>
        <end position="352"/>
    </location>
</feature>
<dbReference type="EMBL" id="BPVZ01000008">
    <property type="protein sequence ID" value="GKU94280.1"/>
    <property type="molecule type" value="Genomic_DNA"/>
</dbReference>
<dbReference type="InterPro" id="IPR051809">
    <property type="entry name" value="Plant_receptor-like_S/T_kinase"/>
</dbReference>
<dbReference type="InterPro" id="IPR032675">
    <property type="entry name" value="LRR_dom_sf"/>
</dbReference>
<dbReference type="Pfam" id="PF07714">
    <property type="entry name" value="PK_Tyr_Ser-Thr"/>
    <property type="match status" value="1"/>
</dbReference>
<dbReference type="InterPro" id="IPR008271">
    <property type="entry name" value="Ser/Thr_kinase_AS"/>
</dbReference>
<dbReference type="GO" id="GO:0004672">
    <property type="term" value="F:protein kinase activity"/>
    <property type="evidence" value="ECO:0007669"/>
    <property type="project" value="InterPro"/>
</dbReference>
<evidence type="ECO:0000256" key="6">
    <source>
        <dbReference type="ARBA" id="ARBA00022989"/>
    </source>
</evidence>
<keyword evidence="7 9" id="KW-0472">Membrane</keyword>
<keyword evidence="5" id="KW-0677">Repeat</keyword>
<dbReference type="Gene3D" id="3.30.200.20">
    <property type="entry name" value="Phosphorylase Kinase, domain 1"/>
    <property type="match status" value="1"/>
</dbReference>
<evidence type="ECO:0000256" key="7">
    <source>
        <dbReference type="ARBA" id="ARBA00023136"/>
    </source>
</evidence>
<evidence type="ECO:0000256" key="5">
    <source>
        <dbReference type="ARBA" id="ARBA00022737"/>
    </source>
</evidence>
<name>A0AAV5I5K3_9ROSI</name>
<dbReference type="GO" id="GO:0005524">
    <property type="term" value="F:ATP binding"/>
    <property type="evidence" value="ECO:0007669"/>
    <property type="project" value="InterPro"/>
</dbReference>
<accession>A0AAV5I5K3</accession>
<proteinExistence type="inferred from homology"/>
<dbReference type="Proteomes" id="UP001054252">
    <property type="component" value="Unassembled WGS sequence"/>
</dbReference>
<dbReference type="FunFam" id="3.80.10.10:FF:000111">
    <property type="entry name" value="LRR receptor-like serine/threonine-protein kinase ERECTA"/>
    <property type="match status" value="1"/>
</dbReference>
<dbReference type="InterPro" id="IPR000719">
    <property type="entry name" value="Prot_kinase_dom"/>
</dbReference>
<evidence type="ECO:0000256" key="3">
    <source>
        <dbReference type="ARBA" id="ARBA00022614"/>
    </source>
</evidence>
<dbReference type="AlphaFoldDB" id="A0AAV5I5K3"/>
<evidence type="ECO:0000256" key="1">
    <source>
        <dbReference type="ARBA" id="ARBA00004167"/>
    </source>
</evidence>
<gene>
    <name evidence="11" type="ORF">SLEP1_g7799</name>
</gene>
<comment type="similarity">
    <text evidence="2">Belongs to the RLP family.</text>
</comment>
<evidence type="ECO:0000256" key="4">
    <source>
        <dbReference type="ARBA" id="ARBA00022692"/>
    </source>
</evidence>
<dbReference type="InterPro" id="IPR001611">
    <property type="entry name" value="Leu-rich_rpt"/>
</dbReference>
<dbReference type="GO" id="GO:0016020">
    <property type="term" value="C:membrane"/>
    <property type="evidence" value="ECO:0007669"/>
    <property type="project" value="UniProtKB-SubCell"/>
</dbReference>
<dbReference type="PANTHER" id="PTHR27008:SF585">
    <property type="entry name" value="PROTEIN KINASE DOMAIN-CONTAINING PROTEIN"/>
    <property type="match status" value="1"/>
</dbReference>
<dbReference type="InterPro" id="IPR001245">
    <property type="entry name" value="Ser-Thr/Tyr_kinase_cat_dom"/>
</dbReference>
<dbReference type="Gene3D" id="3.80.10.10">
    <property type="entry name" value="Ribonuclease Inhibitor"/>
    <property type="match status" value="1"/>
</dbReference>
<evidence type="ECO:0000259" key="10">
    <source>
        <dbReference type="PROSITE" id="PS50011"/>
    </source>
</evidence>
<sequence length="352" mass="39626">MDLSRNQLSSNLPSSIGDFKDLTYLSLAKNALDGNIPQSFDGLVSLKFLDLFNNILSGVIPTSLEGLIYLNFFNVSSNRLEGEIPSGGSFRNFVTQSFMGNAALCGLPRFQVPPCKSHQKSIHVQQFVLPLVATTILILSLVVIIIFKRQHKSKAKSMDEEILPSLAKWKTISYHELQHAIDNFNERNLLGIGSFWSVYNGTLLGGMNIAIKVFNLQVEGVLESFGIECEVLCSFHYQNLIKIISSCCNEDFKALVLEFMPNGTLEKWLYFDRCCLNVLQRLDIMIDVASTLKYLHHENSVPIIHCDLKPSNVLLDEDMVARVGFWPCRAFGRRGICDADNVNCHYRLHGTR</sequence>
<dbReference type="PANTHER" id="PTHR27008">
    <property type="entry name" value="OS04G0122200 PROTEIN"/>
    <property type="match status" value="1"/>
</dbReference>
<dbReference type="SUPFAM" id="SSF56112">
    <property type="entry name" value="Protein kinase-like (PK-like)"/>
    <property type="match status" value="1"/>
</dbReference>
<dbReference type="Gene3D" id="1.10.510.10">
    <property type="entry name" value="Transferase(Phosphotransferase) domain 1"/>
    <property type="match status" value="1"/>
</dbReference>
<dbReference type="PROSITE" id="PS00108">
    <property type="entry name" value="PROTEIN_KINASE_ST"/>
    <property type="match status" value="1"/>
</dbReference>
<dbReference type="InterPro" id="IPR011009">
    <property type="entry name" value="Kinase-like_dom_sf"/>
</dbReference>
<comment type="caution">
    <text evidence="11">The sequence shown here is derived from an EMBL/GenBank/DDBJ whole genome shotgun (WGS) entry which is preliminary data.</text>
</comment>